<organism evidence="1 2">
    <name type="scientific">Photobacterium sanctipauli</name>
    <dbReference type="NCBI Taxonomy" id="1342794"/>
    <lineage>
        <taxon>Bacteria</taxon>
        <taxon>Pseudomonadati</taxon>
        <taxon>Pseudomonadota</taxon>
        <taxon>Gammaproteobacteria</taxon>
        <taxon>Vibrionales</taxon>
        <taxon>Vibrionaceae</taxon>
        <taxon>Photobacterium</taxon>
    </lineage>
</organism>
<dbReference type="Pfam" id="PF06267">
    <property type="entry name" value="DUF1028"/>
    <property type="match status" value="1"/>
</dbReference>
<keyword evidence="2" id="KW-1185">Reference proteome</keyword>
<sequence length="233" mass="25492">MTISLIHFNPDTGLAASVTATGGVAVGGYVNHSWRGLGACATQGLYTNPWYAEKAKAYLAQGLSAKEVIEHLKKDDSDYAKRQCAIVDEHGNAAFINGDENIAHVESLAVPHLAVAGNMLENSTVITAFADTFLQLTTTNPTQVKTGEKPKYQEGYEQRLPEILIDSLEQALEAGGDKRGTYSASLRVESFSKAPIDIRVDWANNNLIEHMRKVLSHVKEEGFQTFLKHLPNH</sequence>
<dbReference type="PANTHER" id="PTHR39328:SF1">
    <property type="entry name" value="BLL2871 PROTEIN"/>
    <property type="match status" value="1"/>
</dbReference>
<evidence type="ECO:0000313" key="2">
    <source>
        <dbReference type="Proteomes" id="UP000241771"/>
    </source>
</evidence>
<dbReference type="AlphaFoldDB" id="A0A2T3NZR3"/>
<dbReference type="SUPFAM" id="SSF56235">
    <property type="entry name" value="N-terminal nucleophile aminohydrolases (Ntn hydrolases)"/>
    <property type="match status" value="1"/>
</dbReference>
<dbReference type="OrthoDB" id="9790012at2"/>
<dbReference type="EMBL" id="PYMA01000001">
    <property type="protein sequence ID" value="PSW21755.1"/>
    <property type="molecule type" value="Genomic_DNA"/>
</dbReference>
<dbReference type="Proteomes" id="UP000241771">
    <property type="component" value="Unassembled WGS sequence"/>
</dbReference>
<dbReference type="InterPro" id="IPR029055">
    <property type="entry name" value="Ntn_hydrolases_N"/>
</dbReference>
<accession>A0A2T3NZR3</accession>
<reference evidence="1 2" key="1">
    <citation type="submission" date="2018-01" db="EMBL/GenBank/DDBJ databases">
        <title>Whole genome sequencing of Histamine producing bacteria.</title>
        <authorList>
            <person name="Butler K."/>
        </authorList>
    </citation>
    <scope>NUCLEOTIDE SEQUENCE [LARGE SCALE GENOMIC DNA]</scope>
    <source>
        <strain evidence="1 2">DSM 100436</strain>
    </source>
</reference>
<dbReference type="RefSeq" id="WP_036822168.1">
    <property type="nucleotide sequence ID" value="NZ_JGVO01000383.1"/>
</dbReference>
<protein>
    <submittedName>
        <fullName evidence="1">DUF1028 domain-containing protein</fullName>
    </submittedName>
</protein>
<name>A0A2T3NZR3_9GAMM</name>
<dbReference type="Gene3D" id="3.60.20.10">
    <property type="entry name" value="Glutamine Phosphoribosylpyrophosphate, subunit 1, domain 1"/>
    <property type="match status" value="1"/>
</dbReference>
<gene>
    <name evidence="1" type="ORF">C9I98_00360</name>
</gene>
<proteinExistence type="predicted"/>
<comment type="caution">
    <text evidence="1">The sequence shown here is derived from an EMBL/GenBank/DDBJ whole genome shotgun (WGS) entry which is preliminary data.</text>
</comment>
<dbReference type="PANTHER" id="PTHR39328">
    <property type="entry name" value="BLL2871 PROTEIN"/>
    <property type="match status" value="1"/>
</dbReference>
<evidence type="ECO:0000313" key="1">
    <source>
        <dbReference type="EMBL" id="PSW21755.1"/>
    </source>
</evidence>
<dbReference type="InterPro" id="IPR010430">
    <property type="entry name" value="DUF1028"/>
</dbReference>